<keyword evidence="1" id="KW-0732">Signal</keyword>
<dbReference type="RefSeq" id="WP_275227692.1">
    <property type="nucleotide sequence ID" value="NZ_JARESE010000019.1"/>
</dbReference>
<gene>
    <name evidence="2" type="ORF">PYV00_07650</name>
</gene>
<sequence>MNFAAALLTPLMLLLPAAGTVEANREVVAEAGVATPTDFDPGTAIAANAFPDRPDVQAAPAWALDPVSQGFRPDSAWQVRIEQRMTIRITPRAPMPTRPDMLFNLPDREIGPHFSERKIGKCLPAAGITGVQPNGGNRLLLFMRDQRIVSAELERACKSRDFYSGFLLARTGDGQLCVNRDTLLSRNGANCKLSRIRQLVEVGD</sequence>
<evidence type="ECO:0000256" key="1">
    <source>
        <dbReference type="SAM" id="SignalP"/>
    </source>
</evidence>
<feature type="signal peptide" evidence="1">
    <location>
        <begin position="1"/>
        <end position="23"/>
    </location>
</feature>
<evidence type="ECO:0000313" key="3">
    <source>
        <dbReference type="Proteomes" id="UP001216253"/>
    </source>
</evidence>
<dbReference type="Proteomes" id="UP001216253">
    <property type="component" value="Unassembled WGS sequence"/>
</dbReference>
<protein>
    <submittedName>
        <fullName evidence="2">Uncharacterized protein</fullName>
    </submittedName>
</protein>
<comment type="caution">
    <text evidence="2">The sequence shown here is derived from an EMBL/GenBank/DDBJ whole genome shotgun (WGS) entry which is preliminary data.</text>
</comment>
<reference evidence="2 3" key="1">
    <citation type="submission" date="2023-03" db="EMBL/GenBank/DDBJ databases">
        <title>NovoSphingobium album sp. nov. isolated from polycyclic aromatic hydrocarbons- and heavy-metal polluted soil.</title>
        <authorList>
            <person name="Liu Z."/>
            <person name="Wang K."/>
        </authorList>
    </citation>
    <scope>NUCLEOTIDE SEQUENCE [LARGE SCALE GENOMIC DNA]</scope>
    <source>
        <strain evidence="2 3">H3SJ31-1</strain>
    </source>
</reference>
<proteinExistence type="predicted"/>
<organism evidence="2 3">
    <name type="scientific">Novosphingobium album</name>
    <name type="common">ex Liu et al. 2023</name>
    <dbReference type="NCBI Taxonomy" id="3031130"/>
    <lineage>
        <taxon>Bacteria</taxon>
        <taxon>Pseudomonadati</taxon>
        <taxon>Pseudomonadota</taxon>
        <taxon>Alphaproteobacteria</taxon>
        <taxon>Sphingomonadales</taxon>
        <taxon>Sphingomonadaceae</taxon>
        <taxon>Novosphingobium</taxon>
    </lineage>
</organism>
<dbReference type="EMBL" id="JARESE010000019">
    <property type="protein sequence ID" value="MDE8651592.1"/>
    <property type="molecule type" value="Genomic_DNA"/>
</dbReference>
<feature type="chain" id="PRO_5045840689" evidence="1">
    <location>
        <begin position="24"/>
        <end position="204"/>
    </location>
</feature>
<accession>A0ABT5WNG3</accession>
<keyword evidence="3" id="KW-1185">Reference proteome</keyword>
<name>A0ABT5WNG3_9SPHN</name>
<evidence type="ECO:0000313" key="2">
    <source>
        <dbReference type="EMBL" id="MDE8651592.1"/>
    </source>
</evidence>